<evidence type="ECO:0000313" key="2">
    <source>
        <dbReference type="EMBL" id="KAG0727661.1"/>
    </source>
</evidence>
<name>A0A8J4YP92_CHIOP</name>
<keyword evidence="3" id="KW-1185">Reference proteome</keyword>
<dbReference type="AlphaFoldDB" id="A0A8J4YP92"/>
<comment type="caution">
    <text evidence="2">The sequence shown here is derived from an EMBL/GenBank/DDBJ whole genome shotgun (WGS) entry which is preliminary data.</text>
</comment>
<dbReference type="EMBL" id="JACEEZ010003093">
    <property type="protein sequence ID" value="KAG0727661.1"/>
    <property type="molecule type" value="Genomic_DNA"/>
</dbReference>
<evidence type="ECO:0000313" key="3">
    <source>
        <dbReference type="Proteomes" id="UP000770661"/>
    </source>
</evidence>
<gene>
    <name evidence="2" type="ORF">GWK47_034183</name>
</gene>
<dbReference type="Proteomes" id="UP000770661">
    <property type="component" value="Unassembled WGS sequence"/>
</dbReference>
<feature type="region of interest" description="Disordered" evidence="1">
    <location>
        <begin position="1"/>
        <end position="29"/>
    </location>
</feature>
<accession>A0A8J4YP92</accession>
<evidence type="ECO:0000256" key="1">
    <source>
        <dbReference type="SAM" id="MobiDB-lite"/>
    </source>
</evidence>
<sequence>MSLGHDMENISHCVHSSTTDQSQEPRRDAMSLSSSLEVHFVLHWDGKLLPSISGRKVIGGEGAVLVPGRYGGLWVFLCLQTGQESCCGKGKQLGGQHNWHGIEHDSGQHGERFKERVSGFERHMGEAPGVVGIAATTPEVVLKESSRLAWVHIWALNAPFQ</sequence>
<protein>
    <submittedName>
        <fullName evidence="2">Uncharacterized protein</fullName>
    </submittedName>
</protein>
<proteinExistence type="predicted"/>
<organism evidence="2 3">
    <name type="scientific">Chionoecetes opilio</name>
    <name type="common">Atlantic snow crab</name>
    <name type="synonym">Cancer opilio</name>
    <dbReference type="NCBI Taxonomy" id="41210"/>
    <lineage>
        <taxon>Eukaryota</taxon>
        <taxon>Metazoa</taxon>
        <taxon>Ecdysozoa</taxon>
        <taxon>Arthropoda</taxon>
        <taxon>Crustacea</taxon>
        <taxon>Multicrustacea</taxon>
        <taxon>Malacostraca</taxon>
        <taxon>Eumalacostraca</taxon>
        <taxon>Eucarida</taxon>
        <taxon>Decapoda</taxon>
        <taxon>Pleocyemata</taxon>
        <taxon>Brachyura</taxon>
        <taxon>Eubrachyura</taxon>
        <taxon>Majoidea</taxon>
        <taxon>Majidae</taxon>
        <taxon>Chionoecetes</taxon>
    </lineage>
</organism>
<reference evidence="2" key="1">
    <citation type="submission" date="2020-07" db="EMBL/GenBank/DDBJ databases">
        <title>The High-quality genome of the commercially important snow crab, Chionoecetes opilio.</title>
        <authorList>
            <person name="Jeong J.-H."/>
            <person name="Ryu S."/>
        </authorList>
    </citation>
    <scope>NUCLEOTIDE SEQUENCE</scope>
    <source>
        <strain evidence="2">MADBK_172401_WGS</strain>
        <tissue evidence="2">Digestive gland</tissue>
    </source>
</reference>